<dbReference type="STRING" id="649747.HMPREF0083_02972"/>
<dbReference type="PATRIC" id="fig|649747.3.peg.2693"/>
<sequence>MLKSEGEIHMRVRLKYTGKYLTGRTPIKTKHRILIFHQFEYGRTVNNMPYDDILSLIPDAYCDGLTIYLPNDFDREIIGKLIEFFKEDHYSFPDNIAQIGYVNDEVNKLVKIYEHKQPQE</sequence>
<reference evidence="1 2" key="1">
    <citation type="submission" date="2013-08" db="EMBL/GenBank/DDBJ databases">
        <authorList>
            <person name="Weinstock G."/>
            <person name="Sodergren E."/>
            <person name="Wylie T."/>
            <person name="Fulton L."/>
            <person name="Fulton R."/>
            <person name="Fronick C."/>
            <person name="O'Laughlin M."/>
            <person name="Godfrey J."/>
            <person name="Miner T."/>
            <person name="Herter B."/>
            <person name="Appelbaum E."/>
            <person name="Cordes M."/>
            <person name="Lek S."/>
            <person name="Wollam A."/>
            <person name="Pepin K.H."/>
            <person name="Palsikar V.B."/>
            <person name="Mitreva M."/>
            <person name="Wilson R.K."/>
        </authorList>
    </citation>
    <scope>NUCLEOTIDE SEQUENCE [LARGE SCALE GENOMIC DNA]</scope>
    <source>
        <strain evidence="1 2">ATCC 12856</strain>
    </source>
</reference>
<keyword evidence="2" id="KW-1185">Reference proteome</keyword>
<dbReference type="AlphaFoldDB" id="U1X1U3"/>
<dbReference type="HOGENOM" id="CLU_2044821_0_0_9"/>
<evidence type="ECO:0000313" key="2">
    <source>
        <dbReference type="Proteomes" id="UP000016511"/>
    </source>
</evidence>
<comment type="caution">
    <text evidence="1">The sequence shown here is derived from an EMBL/GenBank/DDBJ whole genome shotgun (WGS) entry which is preliminary data.</text>
</comment>
<proteinExistence type="predicted"/>
<accession>U1X1U3</accession>
<protein>
    <submittedName>
        <fullName evidence="1">Uncharacterized protein</fullName>
    </submittedName>
</protein>
<gene>
    <name evidence="1" type="ORF">HMPREF0083_02972</name>
</gene>
<dbReference type="Proteomes" id="UP000016511">
    <property type="component" value="Unassembled WGS sequence"/>
</dbReference>
<name>U1X1U3_ANEAE</name>
<dbReference type="EMBL" id="AWSJ01000176">
    <property type="protein sequence ID" value="ERI08935.1"/>
    <property type="molecule type" value="Genomic_DNA"/>
</dbReference>
<evidence type="ECO:0000313" key="1">
    <source>
        <dbReference type="EMBL" id="ERI08935.1"/>
    </source>
</evidence>
<organism evidence="1 2">
    <name type="scientific">Aneurinibacillus aneurinilyticus ATCC 12856</name>
    <dbReference type="NCBI Taxonomy" id="649747"/>
    <lineage>
        <taxon>Bacteria</taxon>
        <taxon>Bacillati</taxon>
        <taxon>Bacillota</taxon>
        <taxon>Bacilli</taxon>
        <taxon>Bacillales</taxon>
        <taxon>Paenibacillaceae</taxon>
        <taxon>Aneurinibacillus group</taxon>
        <taxon>Aneurinibacillus</taxon>
    </lineage>
</organism>